<evidence type="ECO:0000256" key="8">
    <source>
        <dbReference type="SAM" id="Phobius"/>
    </source>
</evidence>
<dbReference type="EMBL" id="CP141614">
    <property type="protein sequence ID" value="WRP14194.1"/>
    <property type="molecule type" value="Genomic_DNA"/>
</dbReference>
<feature type="transmembrane region" description="Helical" evidence="8">
    <location>
        <begin position="104"/>
        <end position="125"/>
    </location>
</feature>
<evidence type="ECO:0000256" key="5">
    <source>
        <dbReference type="ARBA" id="ARBA00022989"/>
    </source>
</evidence>
<dbReference type="Gene3D" id="1.20.1250.20">
    <property type="entry name" value="MFS general substrate transporter like domains"/>
    <property type="match status" value="2"/>
</dbReference>
<feature type="domain" description="Major facilitator superfamily (MFS) profile" evidence="9">
    <location>
        <begin position="11"/>
        <end position="396"/>
    </location>
</feature>
<evidence type="ECO:0000259" key="9">
    <source>
        <dbReference type="PROSITE" id="PS50850"/>
    </source>
</evidence>
<feature type="transmembrane region" description="Helical" evidence="8">
    <location>
        <begin position="137"/>
        <end position="155"/>
    </location>
</feature>
<evidence type="ECO:0000256" key="4">
    <source>
        <dbReference type="ARBA" id="ARBA00022692"/>
    </source>
</evidence>
<evidence type="ECO:0000256" key="6">
    <source>
        <dbReference type="ARBA" id="ARBA00023136"/>
    </source>
</evidence>
<dbReference type="PROSITE" id="PS50850">
    <property type="entry name" value="MFS"/>
    <property type="match status" value="1"/>
</dbReference>
<dbReference type="Proteomes" id="UP001333102">
    <property type="component" value="Chromosome"/>
</dbReference>
<comment type="subcellular location">
    <subcellularLocation>
        <location evidence="1">Cell membrane</location>
        <topology evidence="1">Multi-pass membrane protein</topology>
    </subcellularLocation>
</comment>
<protein>
    <submittedName>
        <fullName evidence="10">MFS transporter</fullName>
    </submittedName>
</protein>
<proteinExistence type="predicted"/>
<feature type="compositionally biased region" description="Basic residues" evidence="7">
    <location>
        <begin position="413"/>
        <end position="426"/>
    </location>
</feature>
<feature type="transmembrane region" description="Helical" evidence="8">
    <location>
        <begin position="223"/>
        <end position="241"/>
    </location>
</feature>
<evidence type="ECO:0000256" key="2">
    <source>
        <dbReference type="ARBA" id="ARBA00022448"/>
    </source>
</evidence>
<dbReference type="PRINTS" id="PR01035">
    <property type="entry name" value="TCRTETA"/>
</dbReference>
<dbReference type="SUPFAM" id="SSF103473">
    <property type="entry name" value="MFS general substrate transporter"/>
    <property type="match status" value="1"/>
</dbReference>
<gene>
    <name evidence="10" type="ORF">VLY81_12335</name>
</gene>
<keyword evidence="5 8" id="KW-1133">Transmembrane helix</keyword>
<evidence type="ECO:0000313" key="10">
    <source>
        <dbReference type="EMBL" id="WRP14194.1"/>
    </source>
</evidence>
<accession>A0ABZ1BNA3</accession>
<dbReference type="PANTHER" id="PTHR43414">
    <property type="entry name" value="MULTIDRUG RESISTANCE PROTEIN MDTG"/>
    <property type="match status" value="1"/>
</dbReference>
<evidence type="ECO:0000256" key="3">
    <source>
        <dbReference type="ARBA" id="ARBA00022475"/>
    </source>
</evidence>
<keyword evidence="4 8" id="KW-0812">Transmembrane</keyword>
<organism evidence="10 11">
    <name type="scientific">Geochorda subterranea</name>
    <dbReference type="NCBI Taxonomy" id="3109564"/>
    <lineage>
        <taxon>Bacteria</taxon>
        <taxon>Bacillati</taxon>
        <taxon>Bacillota</taxon>
        <taxon>Limnochordia</taxon>
        <taxon>Limnochordales</taxon>
        <taxon>Geochordaceae</taxon>
        <taxon>Geochorda</taxon>
    </lineage>
</organism>
<sequence>MSTHSADWRRNVYIVAGGVFIAAMGFSIVAPFLPALVTEVGVSSGTAFWSGMVLAVNFVTSSLMAPVWGSIADQVGKRPMMVRAGLGIALTYVFMARARSVWDLLIWRAVNGLLAGYIPAANVLVATNTPDSHLGRALGLLQAASAAGTISGPLIGGVAAQLLGPRGAMLVAAGLLALAGLLPVLSGIQERVQPQGPVDWRQVGQRVVLDVQEALADPGVSRLFGLQLLFSMAQVMTQPTLPLYVATLVSRDVALVTGMVYSAAGIATAVGAPAASRWGDRDPVALLRCGIVAASLTHAAQALVPHPLFLAGARLAFGLSGSAVVVASGVLLARRTPPEHRGRAFGVLQSVNGAGAVAGPLLGGALGEVAGLAAPFWAGAVVIGVAYWVTLRSAAALDRPPRRRCRPVSPRAASRRRRWRSTGGRR</sequence>
<feature type="transmembrane region" description="Helical" evidence="8">
    <location>
        <begin position="253"/>
        <end position="272"/>
    </location>
</feature>
<dbReference type="InterPro" id="IPR036259">
    <property type="entry name" value="MFS_trans_sf"/>
</dbReference>
<feature type="transmembrane region" description="Helical" evidence="8">
    <location>
        <begin position="372"/>
        <end position="394"/>
    </location>
</feature>
<feature type="transmembrane region" description="Helical" evidence="8">
    <location>
        <begin position="167"/>
        <end position="185"/>
    </location>
</feature>
<feature type="region of interest" description="Disordered" evidence="7">
    <location>
        <begin position="400"/>
        <end position="426"/>
    </location>
</feature>
<dbReference type="RefSeq" id="WP_324668497.1">
    <property type="nucleotide sequence ID" value="NZ_CP141614.1"/>
</dbReference>
<reference evidence="11" key="1">
    <citation type="submission" date="2023-12" db="EMBL/GenBank/DDBJ databases">
        <title>Novel isolates from deep terrestrial aquifers shed light on the physiology and ecology of the class Limnochordia.</title>
        <authorList>
            <person name="Karnachuk O.V."/>
            <person name="Lukina A.P."/>
            <person name="Avakyan M.R."/>
            <person name="Kadnikov V."/>
            <person name="Begmatov S."/>
            <person name="Beletsky A.V."/>
            <person name="Mardanov A.V."/>
            <person name="Ravin N.V."/>
        </authorList>
    </citation>
    <scope>NUCLEOTIDE SEQUENCE [LARGE SCALE GENOMIC DNA]</scope>
    <source>
        <strain evidence="11">LN</strain>
    </source>
</reference>
<dbReference type="Pfam" id="PF07690">
    <property type="entry name" value="MFS_1"/>
    <property type="match status" value="1"/>
</dbReference>
<evidence type="ECO:0000256" key="1">
    <source>
        <dbReference type="ARBA" id="ARBA00004651"/>
    </source>
</evidence>
<keyword evidence="3" id="KW-1003">Cell membrane</keyword>
<keyword evidence="11" id="KW-1185">Reference proteome</keyword>
<keyword evidence="6 8" id="KW-0472">Membrane</keyword>
<feature type="transmembrane region" description="Helical" evidence="8">
    <location>
        <begin position="315"/>
        <end position="333"/>
    </location>
</feature>
<feature type="transmembrane region" description="Helical" evidence="8">
    <location>
        <begin position="345"/>
        <end position="366"/>
    </location>
</feature>
<dbReference type="InterPro" id="IPR011701">
    <property type="entry name" value="MFS"/>
</dbReference>
<keyword evidence="2" id="KW-0813">Transport</keyword>
<feature type="transmembrane region" description="Helical" evidence="8">
    <location>
        <begin position="47"/>
        <end position="68"/>
    </location>
</feature>
<name>A0ABZ1BNA3_9FIRM</name>
<evidence type="ECO:0000313" key="11">
    <source>
        <dbReference type="Proteomes" id="UP001333102"/>
    </source>
</evidence>
<dbReference type="PANTHER" id="PTHR43414:SF6">
    <property type="entry name" value="MULTIDRUG RESISTANCE PROTEIN MDTG"/>
    <property type="match status" value="1"/>
</dbReference>
<feature type="transmembrane region" description="Helical" evidence="8">
    <location>
        <begin position="12"/>
        <end position="35"/>
    </location>
</feature>
<evidence type="ECO:0000256" key="7">
    <source>
        <dbReference type="SAM" id="MobiDB-lite"/>
    </source>
</evidence>
<dbReference type="InterPro" id="IPR001958">
    <property type="entry name" value="Tet-R_TetA/multi-R_MdtG-like"/>
</dbReference>
<dbReference type="InterPro" id="IPR020846">
    <property type="entry name" value="MFS_dom"/>
</dbReference>